<reference evidence="1" key="1">
    <citation type="submission" date="2022-08" db="EMBL/GenBank/DDBJ databases">
        <title>Genome Sequence of Lecanicillium fungicola.</title>
        <authorList>
            <person name="Buettner E."/>
        </authorList>
    </citation>
    <scope>NUCLEOTIDE SEQUENCE</scope>
    <source>
        <strain evidence="1">Babe33</strain>
    </source>
</reference>
<keyword evidence="2" id="KW-1185">Reference proteome</keyword>
<dbReference type="Proteomes" id="UP001143910">
    <property type="component" value="Unassembled WGS sequence"/>
</dbReference>
<accession>A0ACC1MV01</accession>
<protein>
    <submittedName>
        <fullName evidence="1">Uncharacterized protein</fullName>
    </submittedName>
</protein>
<name>A0ACC1MV01_9HYPO</name>
<evidence type="ECO:0000313" key="1">
    <source>
        <dbReference type="EMBL" id="KAJ2970191.1"/>
    </source>
</evidence>
<comment type="caution">
    <text evidence="1">The sequence shown here is derived from an EMBL/GenBank/DDBJ whole genome shotgun (WGS) entry which is preliminary data.</text>
</comment>
<evidence type="ECO:0000313" key="2">
    <source>
        <dbReference type="Proteomes" id="UP001143910"/>
    </source>
</evidence>
<sequence>MYKMESVDFRGLAGQKSHIRPLSVADVESCVRVESTFPEQERCTREKFIYRLTVSPELCLGLFADKADNSPAELIGHVIATRVPFDRVTDGSMEMPKDWTGGSEVVHVAGQVIGNDPQGRGIGVHGLVIVPEYQGKGLGRDLMNHYIQYARALARPADSIVIIAHDHLLKFYESFGFKNLGPSACDFGGGGWYDMALNFK</sequence>
<proteinExistence type="predicted"/>
<dbReference type="EMBL" id="JANJQO010001584">
    <property type="protein sequence ID" value="KAJ2970191.1"/>
    <property type="molecule type" value="Genomic_DNA"/>
</dbReference>
<organism evidence="1 2">
    <name type="scientific">Zarea fungicola</name>
    <dbReference type="NCBI Taxonomy" id="93591"/>
    <lineage>
        <taxon>Eukaryota</taxon>
        <taxon>Fungi</taxon>
        <taxon>Dikarya</taxon>
        <taxon>Ascomycota</taxon>
        <taxon>Pezizomycotina</taxon>
        <taxon>Sordariomycetes</taxon>
        <taxon>Hypocreomycetidae</taxon>
        <taxon>Hypocreales</taxon>
        <taxon>Cordycipitaceae</taxon>
        <taxon>Zarea</taxon>
    </lineage>
</organism>
<gene>
    <name evidence="1" type="ORF">NQ176_g8306</name>
</gene>